<dbReference type="AlphaFoldDB" id="D8PIM1"/>
<dbReference type="Pfam" id="PF00535">
    <property type="entry name" value="Glycos_transf_2"/>
    <property type="match status" value="1"/>
</dbReference>
<dbReference type="PANTHER" id="PTHR43179:SF7">
    <property type="entry name" value="RHAMNOSYLTRANSFERASE WBBL"/>
    <property type="match status" value="1"/>
</dbReference>
<dbReference type="GO" id="GO:0016757">
    <property type="term" value="F:glycosyltransferase activity"/>
    <property type="evidence" value="ECO:0007669"/>
    <property type="project" value="UniProtKB-KW"/>
</dbReference>
<evidence type="ECO:0000313" key="2">
    <source>
        <dbReference type="EMBL" id="CBK43108.1"/>
    </source>
</evidence>
<dbReference type="SUPFAM" id="SSF53448">
    <property type="entry name" value="Nucleotide-diphospho-sugar transferases"/>
    <property type="match status" value="2"/>
</dbReference>
<dbReference type="Proteomes" id="UP000001660">
    <property type="component" value="Chromosome"/>
</dbReference>
<keyword evidence="3" id="KW-1185">Reference proteome</keyword>
<proteinExistence type="predicted"/>
<dbReference type="InterPro" id="IPR001173">
    <property type="entry name" value="Glyco_trans_2-like"/>
</dbReference>
<keyword evidence="2" id="KW-0328">Glycosyltransferase</keyword>
<dbReference type="EMBL" id="FP929003">
    <property type="protein sequence ID" value="CBK43108.1"/>
    <property type="molecule type" value="Genomic_DNA"/>
</dbReference>
<dbReference type="OrthoDB" id="9179784at2"/>
<dbReference type="CAZy" id="GT2">
    <property type="family name" value="Glycosyltransferase Family 2"/>
</dbReference>
<gene>
    <name evidence="2" type="ORF">NIDE3422</name>
</gene>
<evidence type="ECO:0000259" key="1">
    <source>
        <dbReference type="Pfam" id="PF00535"/>
    </source>
</evidence>
<evidence type="ECO:0000313" key="3">
    <source>
        <dbReference type="Proteomes" id="UP000001660"/>
    </source>
</evidence>
<dbReference type="PANTHER" id="PTHR43179">
    <property type="entry name" value="RHAMNOSYLTRANSFERASE WBBL"/>
    <property type="match status" value="1"/>
</dbReference>
<keyword evidence="2" id="KW-0808">Transferase</keyword>
<dbReference type="STRING" id="330214.NIDE3422"/>
<dbReference type="KEGG" id="nde:NIDE3422"/>
<accession>D8PIM1</accession>
<dbReference type="EC" id="2.4.1.-" evidence="2"/>
<dbReference type="HOGENOM" id="CLU_005003_2_2_0"/>
<name>D8PIM1_9BACT</name>
<dbReference type="eggNOG" id="COG1216">
    <property type="taxonomic scope" value="Bacteria"/>
</dbReference>
<dbReference type="Gene3D" id="3.90.550.10">
    <property type="entry name" value="Spore Coat Polysaccharide Biosynthesis Protein SpsA, Chain A"/>
    <property type="match status" value="2"/>
</dbReference>
<dbReference type="CDD" id="cd04186">
    <property type="entry name" value="GT_2_like_c"/>
    <property type="match status" value="1"/>
</dbReference>
<reference evidence="2 3" key="1">
    <citation type="journal article" date="2010" name="Proc. Natl. Acad. Sci. U.S.A.">
        <title>A Nitrospira metagenome illuminates the physiology and evolution of globally important nitrite-oxidizing bacteria.</title>
        <authorList>
            <person name="Lucker S."/>
            <person name="Wagner M."/>
            <person name="Maixner F."/>
            <person name="Pelletier E."/>
            <person name="Koch H."/>
            <person name="Vacherie B."/>
            <person name="Rattei T."/>
            <person name="Sinninghe Damste J."/>
            <person name="Spieck E."/>
            <person name="Le Paslier D."/>
            <person name="Daims H."/>
        </authorList>
    </citation>
    <scope>NUCLEOTIDE SEQUENCE [LARGE SCALE GENOMIC DNA]</scope>
</reference>
<feature type="domain" description="Glycosyltransferase 2-like" evidence="1">
    <location>
        <begin position="347"/>
        <end position="466"/>
    </location>
</feature>
<sequence length="608" mass="68244">MARDRVRCTPGLGDGVRWVIERIVHVSRHEGLGSLRRKVVGVATKLYREWSRGWPISSRSLEEQYRVWIERHRQDSGPPALSNADTSRVSLISLIVSIVGSPLAELKATIESIARQTYPNWELILVCEPSQAHAIRGLFEVIAVADKESLHVLEVETREFESLLLGVAASSGEFVWFLKCGDLLAAQALHSVVLALNEGGDIDLCYCDEDQLPPDGCAPKPFFKPSWSPELLLSMNYLSYSTVFRKALLDDIDQLNKREHSSCLYDCLLWASEKATHIVHLPSVLYHSRRGSNPKTTHASSSTQSASAEKLALERALHRRGIEGRVEELVPGRFRIRYRLDHQPLVSILIPTKDRVSLLSRCVASIEKCTTYTSYEILILDNGSVSEDTGKYFDEIGKKWRIVSCPGPFNFSAINNRGACEANGEYLLFLNDDTEVLTPEWLTIMMEQASRPGIGAVGAKLLYPNGRMQHGGVVLGVGGVAGHAFRHIPNHEWGYHGLAHVTRNCSAVTAACLLVSRTLFRQIQGFDPTLPVEYNDVDLCLRIRRAGQRIVYAPEAVLYHYESATRKGTRCRADEERVWQTWGDVIRAGDPYYHVNLTTDREDWSLRL</sequence>
<dbReference type="InterPro" id="IPR029044">
    <property type="entry name" value="Nucleotide-diphossugar_trans"/>
</dbReference>
<organism evidence="2 3">
    <name type="scientific">Nitrospira defluvii</name>
    <dbReference type="NCBI Taxonomy" id="330214"/>
    <lineage>
        <taxon>Bacteria</taxon>
        <taxon>Pseudomonadati</taxon>
        <taxon>Nitrospirota</taxon>
        <taxon>Nitrospiria</taxon>
        <taxon>Nitrospirales</taxon>
        <taxon>Nitrospiraceae</taxon>
        <taxon>Nitrospira</taxon>
    </lineage>
</organism>
<protein>
    <submittedName>
        <fullName evidence="2">Glycosyltransferase, family 2</fullName>
        <ecNumber evidence="2">2.4.1.-</ecNumber>
    </submittedName>
</protein>